<protein>
    <recommendedName>
        <fullName evidence="4">Probable multidrug resistance protein NorM</fullName>
    </recommendedName>
    <alternativeName>
        <fullName evidence="12">Multidrug-efflux transporter</fullName>
    </alternativeName>
</protein>
<keyword evidence="6" id="KW-0050">Antiport</keyword>
<feature type="transmembrane region" description="Helical" evidence="13">
    <location>
        <begin position="290"/>
        <end position="310"/>
    </location>
</feature>
<keyword evidence="10" id="KW-0406">Ion transport</keyword>
<dbReference type="EMBL" id="JBHSHL010000008">
    <property type="protein sequence ID" value="MFC4803943.1"/>
    <property type="molecule type" value="Genomic_DNA"/>
</dbReference>
<dbReference type="Proteomes" id="UP001595916">
    <property type="component" value="Unassembled WGS sequence"/>
</dbReference>
<comment type="function">
    <text evidence="1">Multidrug efflux pump.</text>
</comment>
<dbReference type="PIRSF" id="PIRSF006603">
    <property type="entry name" value="DinF"/>
    <property type="match status" value="1"/>
</dbReference>
<evidence type="ECO:0000256" key="8">
    <source>
        <dbReference type="ARBA" id="ARBA00022692"/>
    </source>
</evidence>
<dbReference type="NCBIfam" id="TIGR00797">
    <property type="entry name" value="matE"/>
    <property type="match status" value="1"/>
</dbReference>
<feature type="transmembrane region" description="Helical" evidence="13">
    <location>
        <begin position="395"/>
        <end position="415"/>
    </location>
</feature>
<reference evidence="15" key="1">
    <citation type="journal article" date="2019" name="Int. J. Syst. Evol. Microbiol.">
        <title>The Global Catalogue of Microorganisms (GCM) 10K type strain sequencing project: providing services to taxonomists for standard genome sequencing and annotation.</title>
        <authorList>
            <consortium name="The Broad Institute Genomics Platform"/>
            <consortium name="The Broad Institute Genome Sequencing Center for Infectious Disease"/>
            <person name="Wu L."/>
            <person name="Ma J."/>
        </authorList>
    </citation>
    <scope>NUCLEOTIDE SEQUENCE [LARGE SCALE GENOMIC DNA]</scope>
    <source>
        <strain evidence="15">CCUG 46385</strain>
    </source>
</reference>
<evidence type="ECO:0000256" key="1">
    <source>
        <dbReference type="ARBA" id="ARBA00003408"/>
    </source>
</evidence>
<feature type="transmembrane region" description="Helical" evidence="13">
    <location>
        <begin position="53"/>
        <end position="80"/>
    </location>
</feature>
<feature type="transmembrane region" description="Helical" evidence="13">
    <location>
        <begin position="12"/>
        <end position="33"/>
    </location>
</feature>
<feature type="transmembrane region" description="Helical" evidence="13">
    <location>
        <begin position="100"/>
        <end position="119"/>
    </location>
</feature>
<evidence type="ECO:0000256" key="6">
    <source>
        <dbReference type="ARBA" id="ARBA00022449"/>
    </source>
</evidence>
<comment type="caution">
    <text evidence="14">The sequence shown here is derived from an EMBL/GenBank/DDBJ whole genome shotgun (WGS) entry which is preliminary data.</text>
</comment>
<keyword evidence="15" id="KW-1185">Reference proteome</keyword>
<gene>
    <name evidence="14" type="ORF">ACFO4R_02505</name>
</gene>
<keyword evidence="11 13" id="KW-0472">Membrane</keyword>
<evidence type="ECO:0000313" key="15">
    <source>
        <dbReference type="Proteomes" id="UP001595916"/>
    </source>
</evidence>
<evidence type="ECO:0000256" key="5">
    <source>
        <dbReference type="ARBA" id="ARBA00022448"/>
    </source>
</evidence>
<dbReference type="CDD" id="cd13144">
    <property type="entry name" value="MATE_like_4"/>
    <property type="match status" value="1"/>
</dbReference>
<proteinExistence type="inferred from homology"/>
<comment type="similarity">
    <text evidence="3">Belongs to the multi antimicrobial extrusion (MATE) (TC 2.A.66.1) family.</text>
</comment>
<name>A0ABV9QJE9_9FIRM</name>
<feature type="transmembrane region" description="Helical" evidence="13">
    <location>
        <begin position="322"/>
        <end position="343"/>
    </location>
</feature>
<feature type="transmembrane region" description="Helical" evidence="13">
    <location>
        <begin position="131"/>
        <end position="154"/>
    </location>
</feature>
<evidence type="ECO:0000256" key="9">
    <source>
        <dbReference type="ARBA" id="ARBA00022989"/>
    </source>
</evidence>
<accession>A0ABV9QJE9</accession>
<sequence length="455" mass="50379">MKTTTETQNKMGVAPVLPLIIKMSLPAMFAMLVQSMYNIVDSIFVSRLGEKALTAVTLSFPVQILMIAIGVGTGIGLNSVVSRRLGERRHEDASRAATHAVYLGFLNFLVFALLGIFFVEPFVSIFTEDEYIFANTVSYLKIITVFSIGIFLQINFEKTLQATGNMIYPMIFQMSGALINIILDPIMIFGLFGFPKMGVAGAGAATVIGQTVALIFSTYVILTKEHEVHISLKSYRFDRKTAKEIYAVGIPSIVMQSIGALLITGLNSILISFSEAAVSVMGVYFRLQSFVFMPVFGLNQGLMPILGYNYGAKNRDRMMQALKYGIMIALGIMLSGTVVFFLFPAKLMGIFHATDEMLAIGVPALRIISLHFGLAAVGIVISALFQAVGIGKYSLYISAIRQMVVILPLAYLFSRLLPFRYIWYSFPIAEVVSIMFSFYFLKRLYDTKIRFLSVE</sequence>
<keyword evidence="7" id="KW-1003">Cell membrane</keyword>
<dbReference type="InterPro" id="IPR002528">
    <property type="entry name" value="MATE_fam"/>
</dbReference>
<feature type="transmembrane region" description="Helical" evidence="13">
    <location>
        <begin position="198"/>
        <end position="223"/>
    </location>
</feature>
<evidence type="ECO:0000256" key="2">
    <source>
        <dbReference type="ARBA" id="ARBA00004651"/>
    </source>
</evidence>
<keyword evidence="5" id="KW-0813">Transport</keyword>
<evidence type="ECO:0000256" key="11">
    <source>
        <dbReference type="ARBA" id="ARBA00023136"/>
    </source>
</evidence>
<dbReference type="PANTHER" id="PTHR43298:SF2">
    <property type="entry name" value="FMN_FAD EXPORTER YEEO-RELATED"/>
    <property type="match status" value="1"/>
</dbReference>
<feature type="transmembrane region" description="Helical" evidence="13">
    <location>
        <begin position="421"/>
        <end position="441"/>
    </location>
</feature>
<comment type="subcellular location">
    <subcellularLocation>
        <location evidence="2">Cell membrane</location>
        <topology evidence="2">Multi-pass membrane protein</topology>
    </subcellularLocation>
</comment>
<keyword evidence="9 13" id="KW-1133">Transmembrane helix</keyword>
<dbReference type="InterPro" id="IPR048279">
    <property type="entry name" value="MdtK-like"/>
</dbReference>
<evidence type="ECO:0000256" key="4">
    <source>
        <dbReference type="ARBA" id="ARBA00020268"/>
    </source>
</evidence>
<keyword evidence="8 13" id="KW-0812">Transmembrane</keyword>
<feature type="transmembrane region" description="Helical" evidence="13">
    <location>
        <begin position="363"/>
        <end position="388"/>
    </location>
</feature>
<evidence type="ECO:0000256" key="10">
    <source>
        <dbReference type="ARBA" id="ARBA00023065"/>
    </source>
</evidence>
<evidence type="ECO:0000256" key="13">
    <source>
        <dbReference type="SAM" id="Phobius"/>
    </source>
</evidence>
<evidence type="ECO:0000256" key="12">
    <source>
        <dbReference type="ARBA" id="ARBA00031636"/>
    </source>
</evidence>
<dbReference type="InterPro" id="IPR050222">
    <property type="entry name" value="MATE_MdtK"/>
</dbReference>
<dbReference type="RefSeq" id="WP_379787420.1">
    <property type="nucleotide sequence ID" value="NZ_JBHSHL010000008.1"/>
</dbReference>
<dbReference type="Pfam" id="PF01554">
    <property type="entry name" value="MatE"/>
    <property type="match status" value="2"/>
</dbReference>
<dbReference type="PANTHER" id="PTHR43298">
    <property type="entry name" value="MULTIDRUG RESISTANCE PROTEIN NORM-RELATED"/>
    <property type="match status" value="1"/>
</dbReference>
<organism evidence="14 15">
    <name type="scientific">Filifactor villosus</name>
    <dbReference type="NCBI Taxonomy" id="29374"/>
    <lineage>
        <taxon>Bacteria</taxon>
        <taxon>Bacillati</taxon>
        <taxon>Bacillota</taxon>
        <taxon>Clostridia</taxon>
        <taxon>Peptostreptococcales</taxon>
        <taxon>Filifactoraceae</taxon>
        <taxon>Filifactor</taxon>
    </lineage>
</organism>
<feature type="transmembrane region" description="Helical" evidence="13">
    <location>
        <begin position="244"/>
        <end position="270"/>
    </location>
</feature>
<feature type="transmembrane region" description="Helical" evidence="13">
    <location>
        <begin position="166"/>
        <end position="192"/>
    </location>
</feature>
<evidence type="ECO:0000313" key="14">
    <source>
        <dbReference type="EMBL" id="MFC4803943.1"/>
    </source>
</evidence>
<evidence type="ECO:0000256" key="7">
    <source>
        <dbReference type="ARBA" id="ARBA00022475"/>
    </source>
</evidence>
<evidence type="ECO:0000256" key="3">
    <source>
        <dbReference type="ARBA" id="ARBA00010199"/>
    </source>
</evidence>